<gene>
    <name evidence="1" type="ORF">OCTVUL_1B008555</name>
</gene>
<accession>A0AA36AFX1</accession>
<proteinExistence type="predicted"/>
<sequence>MKNVVQCVNYIHAQGLNHWQFKAFLEELDLDYFDVVYFSAVRWLSRAAILKRFWNLRKEIGLFMVNKQQDVAYSNDADWLNDIAFLTEITQQLSDLNVKLQGNVKREFKLFSQPFDMVPENSPD</sequence>
<organism evidence="1 2">
    <name type="scientific">Octopus vulgaris</name>
    <name type="common">Common octopus</name>
    <dbReference type="NCBI Taxonomy" id="6645"/>
    <lineage>
        <taxon>Eukaryota</taxon>
        <taxon>Metazoa</taxon>
        <taxon>Spiralia</taxon>
        <taxon>Lophotrochozoa</taxon>
        <taxon>Mollusca</taxon>
        <taxon>Cephalopoda</taxon>
        <taxon>Coleoidea</taxon>
        <taxon>Octopodiformes</taxon>
        <taxon>Octopoda</taxon>
        <taxon>Incirrata</taxon>
        <taxon>Octopodidae</taxon>
        <taxon>Octopus</taxon>
    </lineage>
</organism>
<dbReference type="PANTHER" id="PTHR45913:SF21">
    <property type="entry name" value="DUF4371 DOMAIN-CONTAINING PROTEIN"/>
    <property type="match status" value="1"/>
</dbReference>
<dbReference type="AlphaFoldDB" id="A0AA36AFX1"/>
<evidence type="ECO:0000313" key="2">
    <source>
        <dbReference type="Proteomes" id="UP001162480"/>
    </source>
</evidence>
<dbReference type="EMBL" id="OX597814">
    <property type="protein sequence ID" value="CAI9715398.1"/>
    <property type="molecule type" value="Genomic_DNA"/>
</dbReference>
<evidence type="ECO:0000313" key="1">
    <source>
        <dbReference type="EMBL" id="CAI9715398.1"/>
    </source>
</evidence>
<reference evidence="1" key="1">
    <citation type="submission" date="2023-08" db="EMBL/GenBank/DDBJ databases">
        <authorList>
            <person name="Alioto T."/>
            <person name="Alioto T."/>
            <person name="Gomez Garrido J."/>
        </authorList>
    </citation>
    <scope>NUCLEOTIDE SEQUENCE</scope>
</reference>
<dbReference type="PANTHER" id="PTHR45913">
    <property type="entry name" value="EPM2A-INTERACTING PROTEIN 1"/>
    <property type="match status" value="1"/>
</dbReference>
<dbReference type="Proteomes" id="UP001162480">
    <property type="component" value="Chromosome 1"/>
</dbReference>
<protein>
    <submittedName>
        <fullName evidence="1">Uncharacterized protein</fullName>
    </submittedName>
</protein>
<name>A0AA36AFX1_OCTVU</name>
<keyword evidence="2" id="KW-1185">Reference proteome</keyword>